<protein>
    <recommendedName>
        <fullName evidence="3">BD-FAE-like domain-containing protein</fullName>
    </recommendedName>
</protein>
<keyword evidence="5" id="KW-1185">Reference proteome</keyword>
<evidence type="ECO:0000256" key="1">
    <source>
        <dbReference type="ARBA" id="ARBA00022801"/>
    </source>
</evidence>
<evidence type="ECO:0000313" key="4">
    <source>
        <dbReference type="EMBL" id="BDB54060.1"/>
    </source>
</evidence>
<dbReference type="RefSeq" id="WP_229317816.1">
    <property type="nucleotide sequence ID" value="NZ_AP025184.1"/>
</dbReference>
<evidence type="ECO:0000256" key="2">
    <source>
        <dbReference type="SAM" id="SignalP"/>
    </source>
</evidence>
<organism evidence="4 5">
    <name type="scientific">Flavobacterium ammoniigenes</name>
    <dbReference type="NCBI Taxonomy" id="1751095"/>
    <lineage>
        <taxon>Bacteria</taxon>
        <taxon>Pseudomonadati</taxon>
        <taxon>Bacteroidota</taxon>
        <taxon>Flavobacteriia</taxon>
        <taxon>Flavobacteriales</taxon>
        <taxon>Flavobacteriaceae</taxon>
        <taxon>Flavobacterium</taxon>
    </lineage>
</organism>
<dbReference type="SUPFAM" id="SSF53474">
    <property type="entry name" value="alpha/beta-Hydrolases"/>
    <property type="match status" value="1"/>
</dbReference>
<feature type="domain" description="BD-FAE-like" evidence="3">
    <location>
        <begin position="78"/>
        <end position="243"/>
    </location>
</feature>
<feature type="signal peptide" evidence="2">
    <location>
        <begin position="1"/>
        <end position="18"/>
    </location>
</feature>
<dbReference type="Pfam" id="PF20434">
    <property type="entry name" value="BD-FAE"/>
    <property type="match status" value="1"/>
</dbReference>
<dbReference type="InterPro" id="IPR029058">
    <property type="entry name" value="AB_hydrolase_fold"/>
</dbReference>
<evidence type="ECO:0000313" key="5">
    <source>
        <dbReference type="Proteomes" id="UP001319867"/>
    </source>
</evidence>
<dbReference type="Proteomes" id="UP001319867">
    <property type="component" value="Chromosome"/>
</dbReference>
<accession>A0ABM7V3H3</accession>
<keyword evidence="1" id="KW-0378">Hydrolase</keyword>
<evidence type="ECO:0000259" key="3">
    <source>
        <dbReference type="Pfam" id="PF20434"/>
    </source>
</evidence>
<dbReference type="PANTHER" id="PTHR48081">
    <property type="entry name" value="AB HYDROLASE SUPERFAMILY PROTEIN C4A8.06C"/>
    <property type="match status" value="1"/>
</dbReference>
<reference evidence="4 5" key="1">
    <citation type="journal article" date="2022" name="Int. J. Syst. Evol. Microbiol.">
        <title>Flavobacterium ammonificans sp. nov. and Flavobacterium ammoniigenes sp. nov., ammonifying bacteria isolated from surface river water.</title>
        <authorList>
            <person name="Watanabe K."/>
            <person name="Kitamura T."/>
            <person name="Ogata Y."/>
            <person name="Shindo C."/>
            <person name="Suda W."/>
        </authorList>
    </citation>
    <scope>NUCLEOTIDE SEQUENCE [LARGE SCALE GENOMIC DNA]</scope>
    <source>
        <strain evidence="4 5">GENT5</strain>
    </source>
</reference>
<feature type="chain" id="PRO_5047119057" description="BD-FAE-like domain-containing protein" evidence="2">
    <location>
        <begin position="19"/>
        <end position="302"/>
    </location>
</feature>
<dbReference type="EMBL" id="AP025184">
    <property type="protein sequence ID" value="BDB54060.1"/>
    <property type="molecule type" value="Genomic_DNA"/>
</dbReference>
<name>A0ABM7V3H3_9FLAO</name>
<sequence>MKRVICIILITVIQSSFAQSNYTKDTSYTIASSFRKDKLKFPYIQIAKVKKDKRVIVENEIVYKEINSRRLHLDAFYKKSKQQHPAVVLVHGGGWKSGDKSQMGSIASAMAAKGYSCFAIEYRLSPEAIYPAAVQDIKEAIQYIRKNAKQYNVDTSRVAILGCSSGGQLAALIGTTNSTPSSTVQAIIDIDGILAFKHPESEEGKAASLWLGGEYETLPEIWKEASALTHVNEKTPPTLYINSDMPRFHAGRDDMIAKLNQHAIYNELKTIPNAPHSFWFYDSWFNTTVDYSIQFLKKVFNK</sequence>
<keyword evidence="2" id="KW-0732">Signal</keyword>
<dbReference type="InterPro" id="IPR050300">
    <property type="entry name" value="GDXG_lipolytic_enzyme"/>
</dbReference>
<proteinExistence type="predicted"/>
<gene>
    <name evidence="4" type="ORF">GENT5_03650</name>
</gene>
<reference evidence="4 5" key="2">
    <citation type="journal article" date="2022" name="Microorganisms">
        <title>Complete Genome Sequences of Two Flavobacterium ammonificans Strains and a Flavobacterium ammoniigenes Strain of Ammonifying Bacterioplankton Isolated from Surface River Water.</title>
        <authorList>
            <person name="Suda W."/>
            <person name="Ogata Y."/>
            <person name="Shindo C."/>
            <person name="Watanabe K."/>
        </authorList>
    </citation>
    <scope>NUCLEOTIDE SEQUENCE [LARGE SCALE GENOMIC DNA]</scope>
    <source>
        <strain evidence="4 5">GENT5</strain>
    </source>
</reference>
<dbReference type="InterPro" id="IPR049492">
    <property type="entry name" value="BD-FAE-like_dom"/>
</dbReference>
<dbReference type="Gene3D" id="3.40.50.1820">
    <property type="entry name" value="alpha/beta hydrolase"/>
    <property type="match status" value="1"/>
</dbReference>
<dbReference type="PANTHER" id="PTHR48081:SF13">
    <property type="entry name" value="ALPHA_BETA HYDROLASE"/>
    <property type="match status" value="1"/>
</dbReference>